<gene>
    <name evidence="3" type="ORF">GOARA_036_00490</name>
</gene>
<dbReference type="Proteomes" id="UP000035088">
    <property type="component" value="Unassembled WGS sequence"/>
</dbReference>
<organism evidence="3 4">
    <name type="scientific">Gordonia araii NBRC 100433</name>
    <dbReference type="NCBI Taxonomy" id="1073574"/>
    <lineage>
        <taxon>Bacteria</taxon>
        <taxon>Bacillati</taxon>
        <taxon>Actinomycetota</taxon>
        <taxon>Actinomycetes</taxon>
        <taxon>Mycobacteriales</taxon>
        <taxon>Gordoniaceae</taxon>
        <taxon>Gordonia</taxon>
    </lineage>
</organism>
<evidence type="ECO:0000313" key="3">
    <source>
        <dbReference type="EMBL" id="GAB09317.1"/>
    </source>
</evidence>
<name>G7H0E2_9ACTN</name>
<dbReference type="Gene3D" id="3.40.50.2000">
    <property type="entry name" value="Glycogen Phosphorylase B"/>
    <property type="match status" value="2"/>
</dbReference>
<keyword evidence="4" id="KW-1185">Reference proteome</keyword>
<dbReference type="PANTHER" id="PTHR21015:SF22">
    <property type="entry name" value="GLYCOSYLTRANSFERASE"/>
    <property type="match status" value="1"/>
</dbReference>
<accession>G7H0E2</accession>
<evidence type="ECO:0000259" key="2">
    <source>
        <dbReference type="Pfam" id="PF06722"/>
    </source>
</evidence>
<dbReference type="RefSeq" id="WP_007321393.1">
    <property type="nucleotide sequence ID" value="NZ_BAEE01000036.1"/>
</dbReference>
<protein>
    <submittedName>
        <fullName evidence="3">Putative glycosyltransferase</fullName>
    </submittedName>
</protein>
<dbReference type="OrthoDB" id="5241459at2"/>
<dbReference type="CDD" id="cd03784">
    <property type="entry name" value="GT1_Gtf-like"/>
    <property type="match status" value="1"/>
</dbReference>
<dbReference type="InterPro" id="IPR010610">
    <property type="entry name" value="EryCIII-like_C"/>
</dbReference>
<dbReference type="AlphaFoldDB" id="G7H0E2"/>
<reference evidence="3 4" key="1">
    <citation type="submission" date="2011-11" db="EMBL/GenBank/DDBJ databases">
        <title>Whole genome shotgun sequence of Gordonia araii NBRC 100433.</title>
        <authorList>
            <person name="Yoshida Y."/>
            <person name="Hosoyama A."/>
            <person name="Tsuchikane K."/>
            <person name="Katsumata H."/>
            <person name="Yamazaki S."/>
            <person name="Fujita N."/>
        </authorList>
    </citation>
    <scope>NUCLEOTIDE SEQUENCE [LARGE SCALE GENOMIC DNA]</scope>
    <source>
        <strain evidence="3 4">NBRC 100433</strain>
    </source>
</reference>
<dbReference type="InterPro" id="IPR002213">
    <property type="entry name" value="UDP_glucos_trans"/>
</dbReference>
<evidence type="ECO:0000313" key="4">
    <source>
        <dbReference type="Proteomes" id="UP000035088"/>
    </source>
</evidence>
<dbReference type="EMBL" id="BAEE01000036">
    <property type="protein sequence ID" value="GAB09317.1"/>
    <property type="molecule type" value="Genomic_DNA"/>
</dbReference>
<proteinExistence type="predicted"/>
<evidence type="ECO:0000256" key="1">
    <source>
        <dbReference type="ARBA" id="ARBA00022679"/>
    </source>
</evidence>
<dbReference type="Pfam" id="PF06722">
    <property type="entry name" value="EryCIII-like_C"/>
    <property type="match status" value="1"/>
</dbReference>
<dbReference type="GO" id="GO:0016758">
    <property type="term" value="F:hexosyltransferase activity"/>
    <property type="evidence" value="ECO:0007669"/>
    <property type="project" value="UniProtKB-ARBA"/>
</dbReference>
<sequence length="395" mass="40298">MRVAVVAGDEAGHAFPAFALAERLAAAGHEATVFTGTRWSGAALTGGEVAELPGLAAADDDDDADAGAKLSTRAARMALLLAPRLCGRFDVVVSDIITRAGAWGAELAGLPWAELSPHPLYDQSRGLPPIGMGLAAGRGGVGRLRDRALRAMSARAIASGARQREQARASIGLTVAERPVARLVATLPALEVRRPDWPADAHLVGPLLWEPTRELFDVGQTPDPLVVVAPSTAVTGQGGLADGALRGLGVNVLGRPVRVVLSGLHLPSVRELRDGAGSGIAELVAGTGRQDEVLARASAAVCGAGHGMLAKALGAGVPVVMVPGGGDQQELAARVERLGAGVTVREPDPARIADAVRRVLDEPGFATAARRVAASGASVVDPVAVVQRAVSDRLS</sequence>
<feature type="domain" description="Erythromycin biosynthesis protein CIII-like C-terminal" evidence="2">
    <location>
        <begin position="293"/>
        <end position="389"/>
    </location>
</feature>
<comment type="caution">
    <text evidence="3">The sequence shown here is derived from an EMBL/GenBank/DDBJ whole genome shotgun (WGS) entry which is preliminary data.</text>
</comment>
<keyword evidence="1 3" id="KW-0808">Transferase</keyword>
<dbReference type="STRING" id="1073574.GOARA_036_00490"/>
<dbReference type="GO" id="GO:0008194">
    <property type="term" value="F:UDP-glycosyltransferase activity"/>
    <property type="evidence" value="ECO:0007669"/>
    <property type="project" value="InterPro"/>
</dbReference>
<dbReference type="SUPFAM" id="SSF53756">
    <property type="entry name" value="UDP-Glycosyltransferase/glycogen phosphorylase"/>
    <property type="match status" value="1"/>
</dbReference>
<dbReference type="PANTHER" id="PTHR21015">
    <property type="entry name" value="UDP-N-ACETYLGLUCOSAMINE--N-ACETYLMURAMYL-(PENTAPEPTIDE) PYROPHOSPHORYL-UNDECAPRENOL N-ACETYLGLUCOSAMINE TRANSFERASE 1"/>
    <property type="match status" value="1"/>
</dbReference>